<proteinExistence type="predicted"/>
<name>A0ABW3V285_9HYPH</name>
<comment type="caution">
    <text evidence="1">The sequence shown here is derived from an EMBL/GenBank/DDBJ whole genome shotgun (WGS) entry which is preliminary data.</text>
</comment>
<evidence type="ECO:0000313" key="2">
    <source>
        <dbReference type="Proteomes" id="UP001597263"/>
    </source>
</evidence>
<gene>
    <name evidence="1" type="ORF">ACFQ35_06270</name>
</gene>
<accession>A0ABW3V285</accession>
<evidence type="ECO:0008006" key="3">
    <source>
        <dbReference type="Google" id="ProtNLM"/>
    </source>
</evidence>
<dbReference type="EMBL" id="JBHTMA010000033">
    <property type="protein sequence ID" value="MFD1226754.1"/>
    <property type="molecule type" value="Genomic_DNA"/>
</dbReference>
<organism evidence="1 2">
    <name type="scientific">Pseudochrobactrum kiredjianiae</name>
    <dbReference type="NCBI Taxonomy" id="386305"/>
    <lineage>
        <taxon>Bacteria</taxon>
        <taxon>Pseudomonadati</taxon>
        <taxon>Pseudomonadota</taxon>
        <taxon>Alphaproteobacteria</taxon>
        <taxon>Hyphomicrobiales</taxon>
        <taxon>Brucellaceae</taxon>
        <taxon>Pseudochrobactrum</taxon>
    </lineage>
</organism>
<dbReference type="Proteomes" id="UP001597263">
    <property type="component" value="Unassembled WGS sequence"/>
</dbReference>
<evidence type="ECO:0000313" key="1">
    <source>
        <dbReference type="EMBL" id="MFD1226754.1"/>
    </source>
</evidence>
<keyword evidence="2" id="KW-1185">Reference proteome</keyword>
<sequence>MIDKDKIAIVMLACRDYEAMELALACHTAYGDPDVHFYILQNCRGNYDAERTLDVAKRYQKLFPNMVRVVDNIEPQAPYYSISQLLESELFEEYEYICKVDDDAFPINEGWLDKLVQCWVASDRMYGAKLAYVTPLINNNNWGFAELINDLGLTDEYFSKIAREHYAGVDTAFSRKRLLPATELGTGVDGTVWGLPYLARWIHQHTTLQPQRFIEAVAGQAYKEVPSQERYSIGCILFKKDFWSTINDGGSDDEHMMHMYCRQNNLIIVCDKSVPFAHIAYFTQREENRDIVESAKEVYQQRLGIPFPIGLRQSRLLEIEARLRWIENKSNTSADPNAANNNSAQFPVVHGFTKKMKMIFYILGLRNRPPR</sequence>
<dbReference type="RefSeq" id="WP_289387522.1">
    <property type="nucleotide sequence ID" value="NZ_JAUCBM010000005.1"/>
</dbReference>
<reference evidence="2" key="1">
    <citation type="journal article" date="2019" name="Int. J. Syst. Evol. Microbiol.">
        <title>The Global Catalogue of Microorganisms (GCM) 10K type strain sequencing project: providing services to taxonomists for standard genome sequencing and annotation.</title>
        <authorList>
            <consortium name="The Broad Institute Genomics Platform"/>
            <consortium name="The Broad Institute Genome Sequencing Center for Infectious Disease"/>
            <person name="Wu L."/>
            <person name="Ma J."/>
        </authorList>
    </citation>
    <scope>NUCLEOTIDE SEQUENCE [LARGE SCALE GENOMIC DNA]</scope>
    <source>
        <strain evidence="2">CCUG 49584</strain>
    </source>
</reference>
<dbReference type="SUPFAM" id="SSF53448">
    <property type="entry name" value="Nucleotide-diphospho-sugar transferases"/>
    <property type="match status" value="1"/>
</dbReference>
<dbReference type="InterPro" id="IPR029044">
    <property type="entry name" value="Nucleotide-diphossugar_trans"/>
</dbReference>
<protein>
    <recommendedName>
        <fullName evidence="3">Glycosyltransferase family 2 protein</fullName>
    </recommendedName>
</protein>